<dbReference type="Gene3D" id="3.40.50.11350">
    <property type="match status" value="1"/>
</dbReference>
<keyword evidence="2" id="KW-1185">Reference proteome</keyword>
<protein>
    <submittedName>
        <fullName evidence="1">Uncharacterized protein</fullName>
    </submittedName>
</protein>
<dbReference type="InParanoid" id="A0A165F4J7"/>
<proteinExistence type="predicted"/>
<dbReference type="STRING" id="1314781.A0A165F4J7"/>
<dbReference type="CDD" id="cd11296">
    <property type="entry name" value="O-FucT_like"/>
    <property type="match status" value="1"/>
</dbReference>
<dbReference type="AlphaFoldDB" id="A0A165F4J7"/>
<accession>A0A165F4J7</accession>
<gene>
    <name evidence="1" type="ORF">EXIGLDRAFT_798639</name>
</gene>
<reference evidence="1 2" key="1">
    <citation type="journal article" date="2016" name="Mol. Biol. Evol.">
        <title>Comparative Genomics of Early-Diverging Mushroom-Forming Fungi Provides Insights into the Origins of Lignocellulose Decay Capabilities.</title>
        <authorList>
            <person name="Nagy L.G."/>
            <person name="Riley R."/>
            <person name="Tritt A."/>
            <person name="Adam C."/>
            <person name="Daum C."/>
            <person name="Floudas D."/>
            <person name="Sun H."/>
            <person name="Yadav J.S."/>
            <person name="Pangilinan J."/>
            <person name="Larsson K.H."/>
            <person name="Matsuura K."/>
            <person name="Barry K."/>
            <person name="Labutti K."/>
            <person name="Kuo R."/>
            <person name="Ohm R.A."/>
            <person name="Bhattacharya S.S."/>
            <person name="Shirouzu T."/>
            <person name="Yoshinaga Y."/>
            <person name="Martin F.M."/>
            <person name="Grigoriev I.V."/>
            <person name="Hibbett D.S."/>
        </authorList>
    </citation>
    <scope>NUCLEOTIDE SEQUENCE [LARGE SCALE GENOMIC DNA]</scope>
    <source>
        <strain evidence="1 2">HHB12029</strain>
    </source>
</reference>
<evidence type="ECO:0000313" key="1">
    <source>
        <dbReference type="EMBL" id="KZV88374.1"/>
    </source>
</evidence>
<name>A0A165F4J7_EXIGL</name>
<dbReference type="Proteomes" id="UP000077266">
    <property type="component" value="Unassembled WGS sequence"/>
</dbReference>
<dbReference type="EMBL" id="KV426101">
    <property type="protein sequence ID" value="KZV88374.1"/>
    <property type="molecule type" value="Genomic_DNA"/>
</dbReference>
<evidence type="ECO:0000313" key="2">
    <source>
        <dbReference type="Proteomes" id="UP000077266"/>
    </source>
</evidence>
<dbReference type="OrthoDB" id="2559662at2759"/>
<organism evidence="1 2">
    <name type="scientific">Exidia glandulosa HHB12029</name>
    <dbReference type="NCBI Taxonomy" id="1314781"/>
    <lineage>
        <taxon>Eukaryota</taxon>
        <taxon>Fungi</taxon>
        <taxon>Dikarya</taxon>
        <taxon>Basidiomycota</taxon>
        <taxon>Agaricomycotina</taxon>
        <taxon>Agaricomycetes</taxon>
        <taxon>Auriculariales</taxon>
        <taxon>Exidiaceae</taxon>
        <taxon>Exidia</taxon>
    </lineage>
</organism>
<sequence length="439" mass="49988">MALSGKITHSPPPTYQQLWEYERRLPQHNEDLPLPEGRRGRYVRFANQVRQKGWNNVLNEIVICTEVARQANRAYVFEHFTWLPRHYPCAALYPWQRGLSWGPRTPLSALIAGPTVGGPWDDDDSARSVSVEYWDQVCPPSERYYISRETALLGLGDKPEGIDLFNQVVGLVRDAPARCVEVGRIGEDPTFDVWLISGNRSLSLSVQFLNTPSSRLLRASPLVQAALLRNEYLFAPRTAKRSSTPAERRAIPATVNLYARMMAVHIRRGDFEGACVYHTNRPDVWYQWNLWPTHPDKFVPPPGAGGGYAPPEAYEAVRKRCFPSQDEIRERIRTVREDFLRSSSSHTNAVLDTMHIMTNGDGDWIDELKRSLADDGWNVVVSSSELKLDDEQTDVSMAVDQEIGRRAAVFIGNGWSSLTSNIVHQRLVDRREPYATRFW</sequence>